<organism evidence="1">
    <name type="scientific">Arion vulgaris</name>
    <dbReference type="NCBI Taxonomy" id="1028688"/>
    <lineage>
        <taxon>Eukaryota</taxon>
        <taxon>Metazoa</taxon>
        <taxon>Spiralia</taxon>
        <taxon>Lophotrochozoa</taxon>
        <taxon>Mollusca</taxon>
        <taxon>Gastropoda</taxon>
        <taxon>Heterobranchia</taxon>
        <taxon>Euthyneura</taxon>
        <taxon>Panpulmonata</taxon>
        <taxon>Eupulmonata</taxon>
        <taxon>Stylommatophora</taxon>
        <taxon>Helicina</taxon>
        <taxon>Arionoidea</taxon>
        <taxon>Arionidae</taxon>
        <taxon>Arion</taxon>
    </lineage>
</organism>
<accession>A0A0B7A4G3</accession>
<feature type="non-terminal residue" evidence="1">
    <location>
        <position position="54"/>
    </location>
</feature>
<dbReference type="AlphaFoldDB" id="A0A0B7A4G3"/>
<dbReference type="EMBL" id="HACG01028838">
    <property type="protein sequence ID" value="CEK75703.1"/>
    <property type="molecule type" value="Transcribed_RNA"/>
</dbReference>
<gene>
    <name evidence="1" type="primary">ORF96680</name>
</gene>
<name>A0A0B7A4G3_9EUPU</name>
<proteinExistence type="predicted"/>
<evidence type="ECO:0000313" key="1">
    <source>
        <dbReference type="EMBL" id="CEK75703.1"/>
    </source>
</evidence>
<protein>
    <submittedName>
        <fullName evidence="1">Uncharacterized protein</fullName>
    </submittedName>
</protein>
<reference evidence="1" key="1">
    <citation type="submission" date="2014-12" db="EMBL/GenBank/DDBJ databases">
        <title>Insight into the proteome of Arion vulgaris.</title>
        <authorList>
            <person name="Aradska J."/>
            <person name="Bulat T."/>
            <person name="Smidak R."/>
            <person name="Sarate P."/>
            <person name="Gangsoo J."/>
            <person name="Sialana F."/>
            <person name="Bilban M."/>
            <person name="Lubec G."/>
        </authorList>
    </citation>
    <scope>NUCLEOTIDE SEQUENCE</scope>
    <source>
        <tissue evidence="1">Skin</tissue>
    </source>
</reference>
<sequence length="54" mass="6422">MNEELPKLKVKDLFKGWKVKYTSLKFNLGYHSFRRIFRSVVDPVVNVNKEVEGH</sequence>